<evidence type="ECO:0000256" key="3">
    <source>
        <dbReference type="ARBA" id="ARBA00001946"/>
    </source>
</evidence>
<proteinExistence type="inferred from homology"/>
<dbReference type="GO" id="GO:0043137">
    <property type="term" value="P:DNA replication, removal of RNA primer"/>
    <property type="evidence" value="ECO:0007669"/>
    <property type="project" value="TreeGrafter"/>
</dbReference>
<dbReference type="InterPro" id="IPR012337">
    <property type="entry name" value="RNaseH-like_sf"/>
</dbReference>
<evidence type="ECO:0000256" key="5">
    <source>
        <dbReference type="ARBA" id="ARBA00004496"/>
    </source>
</evidence>
<organism evidence="16 17">
    <name type="scientific">Aureimonas jatrophae</name>
    <dbReference type="NCBI Taxonomy" id="1166073"/>
    <lineage>
        <taxon>Bacteria</taxon>
        <taxon>Pseudomonadati</taxon>
        <taxon>Pseudomonadota</taxon>
        <taxon>Alphaproteobacteria</taxon>
        <taxon>Hyphomicrobiales</taxon>
        <taxon>Aurantimonadaceae</taxon>
        <taxon>Aureimonas</taxon>
    </lineage>
</organism>
<dbReference type="PANTHER" id="PTHR10954:SF18">
    <property type="entry name" value="RIBONUCLEASE HII"/>
    <property type="match status" value="1"/>
</dbReference>
<sequence>MAAAVILDRQIVPDGIGDSKTLTASQREAVFRDILRHAEVGFAYVSASEIDRLNIRRATLLAMRRAVAALPRRPAMVLVDGRDTPPGLMQPARAVVGGDALSLSIGAASIVAKVMRDRVMREIDRQDGRYGFARHMGYPTVEHRLALERHGPSPYHRMTFGPLKSWRANGGP</sequence>
<evidence type="ECO:0000256" key="7">
    <source>
        <dbReference type="ARBA" id="ARBA00022490"/>
    </source>
</evidence>
<comment type="subcellular location">
    <subcellularLocation>
        <location evidence="5">Cytoplasm</location>
    </subcellularLocation>
</comment>
<keyword evidence="12" id="KW-0464">Manganese</keyword>
<dbReference type="PANTHER" id="PTHR10954">
    <property type="entry name" value="RIBONUCLEASE H2 SUBUNIT A"/>
    <property type="match status" value="1"/>
</dbReference>
<evidence type="ECO:0000256" key="9">
    <source>
        <dbReference type="ARBA" id="ARBA00022723"/>
    </source>
</evidence>
<evidence type="ECO:0000256" key="1">
    <source>
        <dbReference type="ARBA" id="ARBA00000077"/>
    </source>
</evidence>
<comment type="cofactor">
    <cofactor evidence="3">
        <name>Mg(2+)</name>
        <dbReference type="ChEBI" id="CHEBI:18420"/>
    </cofactor>
</comment>
<dbReference type="EC" id="3.1.26.4" evidence="14"/>
<evidence type="ECO:0000256" key="13">
    <source>
        <dbReference type="PROSITE-ProRule" id="PRU01319"/>
    </source>
</evidence>
<feature type="domain" description="RNase H type-2" evidence="15">
    <location>
        <begin position="1"/>
        <end position="172"/>
    </location>
</feature>
<evidence type="ECO:0000313" key="16">
    <source>
        <dbReference type="EMBL" id="SDO07628.1"/>
    </source>
</evidence>
<comment type="catalytic activity">
    <reaction evidence="1 14">
        <text>Endonucleolytic cleavage to 5'-phosphomonoester.</text>
        <dbReference type="EC" id="3.1.26.4"/>
    </reaction>
</comment>
<dbReference type="GO" id="GO:0032299">
    <property type="term" value="C:ribonuclease H2 complex"/>
    <property type="evidence" value="ECO:0007669"/>
    <property type="project" value="TreeGrafter"/>
</dbReference>
<evidence type="ECO:0000256" key="11">
    <source>
        <dbReference type="ARBA" id="ARBA00022801"/>
    </source>
</evidence>
<keyword evidence="7" id="KW-0963">Cytoplasm</keyword>
<comment type="similarity">
    <text evidence="6 14">Belongs to the RNase HII family.</text>
</comment>
<dbReference type="PROSITE" id="PS51975">
    <property type="entry name" value="RNASE_H_2"/>
    <property type="match status" value="1"/>
</dbReference>
<dbReference type="SUPFAM" id="SSF53098">
    <property type="entry name" value="Ribonuclease H-like"/>
    <property type="match status" value="1"/>
</dbReference>
<keyword evidence="11 14" id="KW-0378">Hydrolase</keyword>
<dbReference type="AlphaFoldDB" id="A0A1H0GL69"/>
<dbReference type="InterPro" id="IPR001352">
    <property type="entry name" value="RNase_HII/HIII"/>
</dbReference>
<dbReference type="Pfam" id="PF01351">
    <property type="entry name" value="RNase_HII"/>
    <property type="match status" value="1"/>
</dbReference>
<comment type="caution">
    <text evidence="13">Lacks conserved residue(s) required for the propagation of feature annotation.</text>
</comment>
<dbReference type="EMBL" id="FNIT01000003">
    <property type="protein sequence ID" value="SDO07628.1"/>
    <property type="molecule type" value="Genomic_DNA"/>
</dbReference>
<evidence type="ECO:0000256" key="12">
    <source>
        <dbReference type="ARBA" id="ARBA00023211"/>
    </source>
</evidence>
<name>A0A1H0GL69_9HYPH</name>
<gene>
    <name evidence="16" type="ORF">SAMN05192530_103182</name>
</gene>
<protein>
    <recommendedName>
        <fullName evidence="14">Ribonuclease</fullName>
        <ecNumber evidence="14">3.1.26.4</ecNumber>
    </recommendedName>
</protein>
<reference evidence="16 17" key="1">
    <citation type="submission" date="2016-10" db="EMBL/GenBank/DDBJ databases">
        <authorList>
            <person name="de Groot N.N."/>
        </authorList>
    </citation>
    <scope>NUCLEOTIDE SEQUENCE [LARGE SCALE GENOMIC DNA]</scope>
    <source>
        <strain evidence="17">L7-484,KACC 16230,DSM 25025</strain>
    </source>
</reference>
<dbReference type="GO" id="GO:0046872">
    <property type="term" value="F:metal ion binding"/>
    <property type="evidence" value="ECO:0007669"/>
    <property type="project" value="UniProtKB-KW"/>
</dbReference>
<keyword evidence="10 14" id="KW-0255">Endonuclease</keyword>
<comment type="function">
    <text evidence="4 14">Endonuclease that specifically degrades the RNA of RNA-DNA hybrids.</text>
</comment>
<evidence type="ECO:0000256" key="14">
    <source>
        <dbReference type="RuleBase" id="RU003515"/>
    </source>
</evidence>
<dbReference type="NCBIfam" id="NF000595">
    <property type="entry name" value="PRK00015.1-3"/>
    <property type="match status" value="1"/>
</dbReference>
<dbReference type="InterPro" id="IPR022898">
    <property type="entry name" value="RNase_HII"/>
</dbReference>
<dbReference type="InterPro" id="IPR036397">
    <property type="entry name" value="RNaseH_sf"/>
</dbReference>
<evidence type="ECO:0000256" key="2">
    <source>
        <dbReference type="ARBA" id="ARBA00001936"/>
    </source>
</evidence>
<keyword evidence="8 14" id="KW-0540">Nuclease</keyword>
<comment type="cofactor">
    <cofactor evidence="2">
        <name>Mn(2+)</name>
        <dbReference type="ChEBI" id="CHEBI:29035"/>
    </cofactor>
</comment>
<evidence type="ECO:0000313" key="17">
    <source>
        <dbReference type="Proteomes" id="UP000198793"/>
    </source>
</evidence>
<dbReference type="GO" id="GO:0006298">
    <property type="term" value="P:mismatch repair"/>
    <property type="evidence" value="ECO:0007669"/>
    <property type="project" value="TreeGrafter"/>
</dbReference>
<evidence type="ECO:0000259" key="15">
    <source>
        <dbReference type="PROSITE" id="PS51975"/>
    </source>
</evidence>
<dbReference type="STRING" id="1166073.SAMN05192530_103182"/>
<evidence type="ECO:0000256" key="8">
    <source>
        <dbReference type="ARBA" id="ARBA00022722"/>
    </source>
</evidence>
<dbReference type="Proteomes" id="UP000198793">
    <property type="component" value="Unassembled WGS sequence"/>
</dbReference>
<dbReference type="CDD" id="cd07182">
    <property type="entry name" value="RNase_HII_bacteria_HII_like"/>
    <property type="match status" value="1"/>
</dbReference>
<keyword evidence="9" id="KW-0479">Metal-binding</keyword>
<dbReference type="Gene3D" id="3.30.420.10">
    <property type="entry name" value="Ribonuclease H-like superfamily/Ribonuclease H"/>
    <property type="match status" value="1"/>
</dbReference>
<accession>A0A1H0GL69</accession>
<evidence type="ECO:0000256" key="6">
    <source>
        <dbReference type="ARBA" id="ARBA00007383"/>
    </source>
</evidence>
<dbReference type="InterPro" id="IPR024567">
    <property type="entry name" value="RNase_HII/HIII_dom"/>
</dbReference>
<dbReference type="GO" id="GO:0005737">
    <property type="term" value="C:cytoplasm"/>
    <property type="evidence" value="ECO:0007669"/>
    <property type="project" value="UniProtKB-SubCell"/>
</dbReference>
<dbReference type="GO" id="GO:0003723">
    <property type="term" value="F:RNA binding"/>
    <property type="evidence" value="ECO:0007669"/>
    <property type="project" value="UniProtKB-UniRule"/>
</dbReference>
<dbReference type="GO" id="GO:0004523">
    <property type="term" value="F:RNA-DNA hybrid ribonuclease activity"/>
    <property type="evidence" value="ECO:0007669"/>
    <property type="project" value="UniProtKB-EC"/>
</dbReference>
<evidence type="ECO:0000256" key="10">
    <source>
        <dbReference type="ARBA" id="ARBA00022759"/>
    </source>
</evidence>
<keyword evidence="17" id="KW-1185">Reference proteome</keyword>
<evidence type="ECO:0000256" key="4">
    <source>
        <dbReference type="ARBA" id="ARBA00004065"/>
    </source>
</evidence>